<feature type="compositionally biased region" description="Acidic residues" evidence="1">
    <location>
        <begin position="32"/>
        <end position="55"/>
    </location>
</feature>
<comment type="caution">
    <text evidence="2">The sequence shown here is derived from an EMBL/GenBank/DDBJ whole genome shotgun (WGS) entry which is preliminary data.</text>
</comment>
<name>A0AA36CIP9_9BILA</name>
<evidence type="ECO:0000313" key="2">
    <source>
        <dbReference type="EMBL" id="CAJ0569102.1"/>
    </source>
</evidence>
<evidence type="ECO:0000256" key="1">
    <source>
        <dbReference type="SAM" id="MobiDB-lite"/>
    </source>
</evidence>
<dbReference type="AlphaFoldDB" id="A0AA36CIP9"/>
<organism evidence="2 3">
    <name type="scientific">Mesorhabditis spiculigera</name>
    <dbReference type="NCBI Taxonomy" id="96644"/>
    <lineage>
        <taxon>Eukaryota</taxon>
        <taxon>Metazoa</taxon>
        <taxon>Ecdysozoa</taxon>
        <taxon>Nematoda</taxon>
        <taxon>Chromadorea</taxon>
        <taxon>Rhabditida</taxon>
        <taxon>Rhabditina</taxon>
        <taxon>Rhabditomorpha</taxon>
        <taxon>Rhabditoidea</taxon>
        <taxon>Rhabditidae</taxon>
        <taxon>Mesorhabditinae</taxon>
        <taxon>Mesorhabditis</taxon>
    </lineage>
</organism>
<feature type="region of interest" description="Disordered" evidence="1">
    <location>
        <begin position="1"/>
        <end position="133"/>
    </location>
</feature>
<sequence>MTAFGAKRTRYTSGPIPPDPSNRPSTSKVAEVDSEDSEADDEASEVSEAENSDSEGEQRPATSSPGSIPGLKRPDSIRPPPGMMIPPADQALFRQLPGHGQFFQQQAHPYDYQPHIAMPPRRTGGRRPKEEIQ</sequence>
<dbReference type="EMBL" id="CATQJA010001921">
    <property type="protein sequence ID" value="CAJ0569102.1"/>
    <property type="molecule type" value="Genomic_DNA"/>
</dbReference>
<accession>A0AA36CIP9</accession>
<feature type="non-terminal residue" evidence="2">
    <location>
        <position position="1"/>
    </location>
</feature>
<reference evidence="2" key="1">
    <citation type="submission" date="2023-06" db="EMBL/GenBank/DDBJ databases">
        <authorList>
            <person name="Delattre M."/>
        </authorList>
    </citation>
    <scope>NUCLEOTIDE SEQUENCE</scope>
    <source>
        <strain evidence="2">AF72</strain>
    </source>
</reference>
<protein>
    <submittedName>
        <fullName evidence="2">Uncharacterized protein</fullName>
    </submittedName>
</protein>
<evidence type="ECO:0000313" key="3">
    <source>
        <dbReference type="Proteomes" id="UP001177023"/>
    </source>
</evidence>
<gene>
    <name evidence="2" type="ORF">MSPICULIGERA_LOCUS7595</name>
</gene>
<dbReference type="Proteomes" id="UP001177023">
    <property type="component" value="Unassembled WGS sequence"/>
</dbReference>
<proteinExistence type="predicted"/>
<keyword evidence="3" id="KW-1185">Reference proteome</keyword>